<evidence type="ECO:0000313" key="2">
    <source>
        <dbReference type="EMBL" id="EGZ04694.1"/>
    </source>
</evidence>
<feature type="transmembrane region" description="Helical" evidence="1">
    <location>
        <begin position="20"/>
        <end position="40"/>
    </location>
</feature>
<keyword evidence="1" id="KW-0812">Transmembrane</keyword>
<dbReference type="GeneID" id="20648453"/>
<name>G5AIJ3_PHYSP</name>
<dbReference type="OMA" id="WIYVIAQ"/>
<dbReference type="AlphaFoldDB" id="G5AIJ3"/>
<keyword evidence="1" id="KW-0472">Membrane</keyword>
<protein>
    <submittedName>
        <fullName evidence="2">Uncharacterized protein</fullName>
    </submittedName>
</protein>
<keyword evidence="1" id="KW-1133">Transmembrane helix</keyword>
<reference evidence="2 3" key="1">
    <citation type="journal article" date="2006" name="Science">
        <title>Phytophthora genome sequences uncover evolutionary origins and mechanisms of pathogenesis.</title>
        <authorList>
            <person name="Tyler B.M."/>
            <person name="Tripathy S."/>
            <person name="Zhang X."/>
            <person name="Dehal P."/>
            <person name="Jiang R.H."/>
            <person name="Aerts A."/>
            <person name="Arredondo F.D."/>
            <person name="Baxter L."/>
            <person name="Bensasson D."/>
            <person name="Beynon J.L."/>
            <person name="Chapman J."/>
            <person name="Damasceno C.M."/>
            <person name="Dorrance A.E."/>
            <person name="Dou D."/>
            <person name="Dickerman A.W."/>
            <person name="Dubchak I.L."/>
            <person name="Garbelotto M."/>
            <person name="Gijzen M."/>
            <person name="Gordon S.G."/>
            <person name="Govers F."/>
            <person name="Grunwald N.J."/>
            <person name="Huang W."/>
            <person name="Ivors K.L."/>
            <person name="Jones R.W."/>
            <person name="Kamoun S."/>
            <person name="Krampis K."/>
            <person name="Lamour K.H."/>
            <person name="Lee M.K."/>
            <person name="McDonald W.H."/>
            <person name="Medina M."/>
            <person name="Meijer H.J."/>
            <person name="Nordberg E.K."/>
            <person name="Maclean D.J."/>
            <person name="Ospina-Giraldo M.D."/>
            <person name="Morris P.F."/>
            <person name="Phuntumart V."/>
            <person name="Putnam N.H."/>
            <person name="Rash S."/>
            <person name="Rose J.K."/>
            <person name="Sakihama Y."/>
            <person name="Salamov A.A."/>
            <person name="Savidor A."/>
            <person name="Scheuring C.F."/>
            <person name="Smith B.M."/>
            <person name="Sobral B.W."/>
            <person name="Terry A."/>
            <person name="Torto-Alalibo T.A."/>
            <person name="Win J."/>
            <person name="Xu Z."/>
            <person name="Zhang H."/>
            <person name="Grigoriev I.V."/>
            <person name="Rokhsar D.S."/>
            <person name="Boore J.L."/>
        </authorList>
    </citation>
    <scope>NUCLEOTIDE SEQUENCE [LARGE SCALE GENOMIC DNA]</scope>
    <source>
        <strain evidence="2 3">P6497</strain>
    </source>
</reference>
<accession>G5AIJ3</accession>
<evidence type="ECO:0000256" key="1">
    <source>
        <dbReference type="SAM" id="Phobius"/>
    </source>
</evidence>
<dbReference type="Proteomes" id="UP000002640">
    <property type="component" value="Unassembled WGS sequence"/>
</dbReference>
<dbReference type="KEGG" id="psoj:PHYSODRAFT_343074"/>
<keyword evidence="3" id="KW-1185">Reference proteome</keyword>
<dbReference type="InParanoid" id="G5AIJ3"/>
<organism evidence="2 3">
    <name type="scientific">Phytophthora sojae (strain P6497)</name>
    <name type="common">Soybean stem and root rot agent</name>
    <name type="synonym">Phytophthora megasperma f. sp. glycines</name>
    <dbReference type="NCBI Taxonomy" id="1094619"/>
    <lineage>
        <taxon>Eukaryota</taxon>
        <taxon>Sar</taxon>
        <taxon>Stramenopiles</taxon>
        <taxon>Oomycota</taxon>
        <taxon>Peronosporomycetes</taxon>
        <taxon>Peronosporales</taxon>
        <taxon>Peronosporaceae</taxon>
        <taxon>Phytophthora</taxon>
    </lineage>
</organism>
<evidence type="ECO:0000313" key="3">
    <source>
        <dbReference type="Proteomes" id="UP000002640"/>
    </source>
</evidence>
<gene>
    <name evidence="2" type="ORF">PHYSODRAFT_343074</name>
</gene>
<proteinExistence type="predicted"/>
<dbReference type="RefSeq" id="XP_009539894.1">
    <property type="nucleotide sequence ID" value="XM_009541599.1"/>
</dbReference>
<dbReference type="EMBL" id="JH159176">
    <property type="protein sequence ID" value="EGZ04694.1"/>
    <property type="molecule type" value="Genomic_DNA"/>
</dbReference>
<sequence>MSPLRMWTSFEFPELNAKFLTASYTPTIFLMGVITVFAILRKIYRFFRPDQVRQRSSIGTDTSANSSANERSALTQRGIVTNFEISMGSMLQTRFGLISDYSNYVFFKGMKRPQTGSIALAT</sequence>